<evidence type="ECO:0000313" key="10">
    <source>
        <dbReference type="Proteomes" id="UP000182063"/>
    </source>
</evidence>
<keyword evidence="7" id="KW-1133">Transmembrane helix</keyword>
<keyword evidence="4" id="KW-0249">Electron transport</keyword>
<keyword evidence="7" id="KW-0812">Transmembrane</keyword>
<dbReference type="PANTHER" id="PTHR11961">
    <property type="entry name" value="CYTOCHROME C"/>
    <property type="match status" value="1"/>
</dbReference>
<keyword evidence="2 6" id="KW-0349">Heme</keyword>
<evidence type="ECO:0000256" key="3">
    <source>
        <dbReference type="ARBA" id="ARBA00022723"/>
    </source>
</evidence>
<dbReference type="OrthoDB" id="9805828at2"/>
<dbReference type="InterPro" id="IPR009056">
    <property type="entry name" value="Cyt_c-like_dom"/>
</dbReference>
<dbReference type="GO" id="GO:0020037">
    <property type="term" value="F:heme binding"/>
    <property type="evidence" value="ECO:0007669"/>
    <property type="project" value="InterPro"/>
</dbReference>
<dbReference type="Gene3D" id="1.10.760.10">
    <property type="entry name" value="Cytochrome c-like domain"/>
    <property type="match status" value="1"/>
</dbReference>
<dbReference type="KEGG" id="sphj:BSL82_07325"/>
<dbReference type="SUPFAM" id="SSF46626">
    <property type="entry name" value="Cytochrome c"/>
    <property type="match status" value="1"/>
</dbReference>
<evidence type="ECO:0000256" key="2">
    <source>
        <dbReference type="ARBA" id="ARBA00022617"/>
    </source>
</evidence>
<dbReference type="Proteomes" id="UP000182063">
    <property type="component" value="Chromosome"/>
</dbReference>
<gene>
    <name evidence="9" type="ORF">BSL82_07325</name>
</gene>
<proteinExistence type="predicted"/>
<protein>
    <recommendedName>
        <fullName evidence="8">Cytochrome c domain-containing protein</fullName>
    </recommendedName>
</protein>
<keyword evidence="3 6" id="KW-0479">Metal-binding</keyword>
<dbReference type="InterPro" id="IPR036909">
    <property type="entry name" value="Cyt_c-like_dom_sf"/>
</dbReference>
<dbReference type="STRING" id="1921510.BSL82_07325"/>
<evidence type="ECO:0000256" key="6">
    <source>
        <dbReference type="PROSITE-ProRule" id="PRU00433"/>
    </source>
</evidence>
<evidence type="ECO:0000256" key="1">
    <source>
        <dbReference type="ARBA" id="ARBA00022448"/>
    </source>
</evidence>
<dbReference type="PRINTS" id="PR00604">
    <property type="entry name" value="CYTCHRMECIAB"/>
</dbReference>
<dbReference type="AlphaFoldDB" id="A0A1L3ZU25"/>
<evidence type="ECO:0000256" key="7">
    <source>
        <dbReference type="SAM" id="Phobius"/>
    </source>
</evidence>
<evidence type="ECO:0000256" key="5">
    <source>
        <dbReference type="ARBA" id="ARBA00023004"/>
    </source>
</evidence>
<dbReference type="RefSeq" id="WP_072596693.1">
    <property type="nucleotide sequence ID" value="NZ_CP018221.1"/>
</dbReference>
<evidence type="ECO:0000259" key="8">
    <source>
        <dbReference type="PROSITE" id="PS51007"/>
    </source>
</evidence>
<organism evidence="9 10">
    <name type="scientific">Tardibacter chloracetimidivorans</name>
    <dbReference type="NCBI Taxonomy" id="1921510"/>
    <lineage>
        <taxon>Bacteria</taxon>
        <taxon>Pseudomonadati</taxon>
        <taxon>Pseudomonadota</taxon>
        <taxon>Alphaproteobacteria</taxon>
        <taxon>Sphingomonadales</taxon>
        <taxon>Sphingomonadaceae</taxon>
        <taxon>Tardibacter</taxon>
    </lineage>
</organism>
<evidence type="ECO:0000313" key="9">
    <source>
        <dbReference type="EMBL" id="API59141.1"/>
    </source>
</evidence>
<sequence>MDRWEWTRVGSAIAGSALAIYAIGWFTDLVYTVDHPARLAYQIPDYDAPAVDLAALQRDWPDGAGEPGGYLKLKAYMADIHKAVVPVPATAGGAVATVAPPPDLGTLLASADPAKGERLGKVCATCHSFDQGGPNLLGPNLWAVVGRPVGSHGGFNYSAALKAHGGTWSYEALDAYIASPARAIPGNRMGYAGMRRAQDRAHLLAWLASHGSGNVALPAPKPPAEDKLAGL</sequence>
<keyword evidence="5 6" id="KW-0408">Iron</keyword>
<feature type="domain" description="Cytochrome c" evidence="8">
    <location>
        <begin position="111"/>
        <end position="211"/>
    </location>
</feature>
<keyword evidence="1" id="KW-0813">Transport</keyword>
<reference evidence="10" key="1">
    <citation type="submission" date="2016-11" db="EMBL/GenBank/DDBJ databases">
        <title>Complete Genome Sequence of alachlor-degrading Sphingomonas sp. strain JJ-A5.</title>
        <authorList>
            <person name="Lee H."/>
            <person name="Ka J.-O."/>
        </authorList>
    </citation>
    <scope>NUCLEOTIDE SEQUENCE [LARGE SCALE GENOMIC DNA]</scope>
    <source>
        <strain evidence="10">JJ-A5</strain>
    </source>
</reference>
<dbReference type="PROSITE" id="PS51007">
    <property type="entry name" value="CYTC"/>
    <property type="match status" value="1"/>
</dbReference>
<keyword evidence="7" id="KW-0472">Membrane</keyword>
<feature type="transmembrane region" description="Helical" evidence="7">
    <location>
        <begin position="12"/>
        <end position="31"/>
    </location>
</feature>
<dbReference type="InterPro" id="IPR002327">
    <property type="entry name" value="Cyt_c_1A/1B"/>
</dbReference>
<evidence type="ECO:0000256" key="4">
    <source>
        <dbReference type="ARBA" id="ARBA00022982"/>
    </source>
</evidence>
<accession>A0A1L3ZU25</accession>
<dbReference type="EMBL" id="CP018221">
    <property type="protein sequence ID" value="API59141.1"/>
    <property type="molecule type" value="Genomic_DNA"/>
</dbReference>
<dbReference type="GO" id="GO:0009055">
    <property type="term" value="F:electron transfer activity"/>
    <property type="evidence" value="ECO:0007669"/>
    <property type="project" value="InterPro"/>
</dbReference>
<keyword evidence="10" id="KW-1185">Reference proteome</keyword>
<dbReference type="GO" id="GO:0046872">
    <property type="term" value="F:metal ion binding"/>
    <property type="evidence" value="ECO:0007669"/>
    <property type="project" value="UniProtKB-KW"/>
</dbReference>
<name>A0A1L3ZU25_9SPHN</name>